<feature type="transmembrane region" description="Helical" evidence="7">
    <location>
        <begin position="160"/>
        <end position="178"/>
    </location>
</feature>
<evidence type="ECO:0000256" key="5">
    <source>
        <dbReference type="ARBA" id="ARBA00022989"/>
    </source>
</evidence>
<feature type="domain" description="Acyltransferase 3" evidence="8">
    <location>
        <begin position="6"/>
        <end position="342"/>
    </location>
</feature>
<dbReference type="GO" id="GO:0009246">
    <property type="term" value="P:enterobacterial common antigen biosynthetic process"/>
    <property type="evidence" value="ECO:0007669"/>
    <property type="project" value="TreeGrafter"/>
</dbReference>
<evidence type="ECO:0000256" key="2">
    <source>
        <dbReference type="ARBA" id="ARBA00007400"/>
    </source>
</evidence>
<feature type="transmembrane region" description="Helical" evidence="7">
    <location>
        <begin position="198"/>
        <end position="216"/>
    </location>
</feature>
<dbReference type="GeneID" id="77176653"/>
<proteinExistence type="inferred from homology"/>
<dbReference type="PANTHER" id="PTHR40074">
    <property type="entry name" value="O-ACETYLTRANSFERASE WECH"/>
    <property type="match status" value="1"/>
</dbReference>
<dbReference type="InterPro" id="IPR002656">
    <property type="entry name" value="Acyl_transf_3_dom"/>
</dbReference>
<name>A0AAE7EBK2_9BACT</name>
<feature type="transmembrane region" description="Helical" evidence="7">
    <location>
        <begin position="223"/>
        <end position="244"/>
    </location>
</feature>
<protein>
    <submittedName>
        <fullName evidence="9">Polysaccharide acyltransferase</fullName>
    </submittedName>
</protein>
<keyword evidence="9" id="KW-0808">Transferase</keyword>
<feature type="transmembrane region" description="Helical" evidence="7">
    <location>
        <begin position="85"/>
        <end position="102"/>
    </location>
</feature>
<organism evidence="9 10">
    <name type="scientific">Campylobacter ureolyticus</name>
    <dbReference type="NCBI Taxonomy" id="827"/>
    <lineage>
        <taxon>Bacteria</taxon>
        <taxon>Pseudomonadati</taxon>
        <taxon>Campylobacterota</taxon>
        <taxon>Epsilonproteobacteria</taxon>
        <taxon>Campylobacterales</taxon>
        <taxon>Campylobacteraceae</taxon>
        <taxon>Campylobacter</taxon>
    </lineage>
</organism>
<keyword evidence="6 7" id="KW-0472">Membrane</keyword>
<keyword evidence="4 7" id="KW-0812">Transmembrane</keyword>
<evidence type="ECO:0000259" key="8">
    <source>
        <dbReference type="Pfam" id="PF01757"/>
    </source>
</evidence>
<keyword evidence="3" id="KW-1003">Cell membrane</keyword>
<evidence type="ECO:0000256" key="3">
    <source>
        <dbReference type="ARBA" id="ARBA00022475"/>
    </source>
</evidence>
<feature type="transmembrane region" description="Helical" evidence="7">
    <location>
        <begin position="326"/>
        <end position="347"/>
    </location>
</feature>
<keyword evidence="5 7" id="KW-1133">Transmembrane helix</keyword>
<evidence type="ECO:0000256" key="6">
    <source>
        <dbReference type="ARBA" id="ARBA00023136"/>
    </source>
</evidence>
<sequence>MKERVIYIDILRILATFAVVFLHSASSFWYTNPTTINWQFSNFYDSLVRWCVPMFVTISGALFLRDNKERSNIKSEYKKIISKNIFRILTALIIWSIAYKIYTDIVNNSAVLNKEFIKLFLKIFVYPIYYHLWFLYLIIGLYILAPLLKIFTKNATKQEVKIFLILFLTFGLGLNLANSLLEFFGFSPIYFNKNLPELGGYIGYFIAGFYFTNFTLSKKCRKYLYILAFIFVLFTITGTSLLSIHIKRTEILYQNLTPHTAFITFAIFVFVKDKFYHYNFSQKASNLIVKTSLLTFGIYLIHALVLDLLKKTALFKIGYFTNYTAILIPILAVTVFVLSIFLIYLLSKIPFFKKYAM</sequence>
<accession>A0AAE7EBK2</accession>
<feature type="transmembrane region" description="Helical" evidence="7">
    <location>
        <begin position="12"/>
        <end position="31"/>
    </location>
</feature>
<feature type="transmembrane region" description="Helical" evidence="7">
    <location>
        <begin position="256"/>
        <end position="275"/>
    </location>
</feature>
<dbReference type="AlphaFoldDB" id="A0AAE7EBK2"/>
<dbReference type="Proteomes" id="UP000509722">
    <property type="component" value="Chromosome"/>
</dbReference>
<gene>
    <name evidence="9" type="ORF">CURT_1745</name>
</gene>
<feature type="transmembrane region" description="Helical" evidence="7">
    <location>
        <begin position="287"/>
        <end position="306"/>
    </location>
</feature>
<reference evidence="9 10" key="1">
    <citation type="submission" date="2020-05" db="EMBL/GenBank/DDBJ databases">
        <title>Complete genome sequencing of Campylobacter and Arcobacter type strains.</title>
        <authorList>
            <person name="Miller W.G."/>
            <person name="Yee E."/>
        </authorList>
    </citation>
    <scope>NUCLEOTIDE SEQUENCE [LARGE SCALE GENOMIC DNA]</scope>
    <source>
        <strain evidence="9 10">LMG 6451</strain>
    </source>
</reference>
<evidence type="ECO:0000256" key="4">
    <source>
        <dbReference type="ARBA" id="ARBA00022692"/>
    </source>
</evidence>
<dbReference type="EMBL" id="CP053832">
    <property type="protein sequence ID" value="QKF85162.1"/>
    <property type="molecule type" value="Genomic_DNA"/>
</dbReference>
<keyword evidence="9" id="KW-0012">Acyltransferase</keyword>
<comment type="subcellular location">
    <subcellularLocation>
        <location evidence="1">Cell membrane</location>
        <topology evidence="1">Multi-pass membrane protein</topology>
    </subcellularLocation>
</comment>
<feature type="transmembrane region" description="Helical" evidence="7">
    <location>
        <begin position="47"/>
        <end position="64"/>
    </location>
</feature>
<dbReference type="RefSeq" id="WP_018713389.1">
    <property type="nucleotide sequence ID" value="NZ_CP053832.1"/>
</dbReference>
<dbReference type="PANTHER" id="PTHR40074:SF2">
    <property type="entry name" value="O-ACETYLTRANSFERASE WECH"/>
    <property type="match status" value="1"/>
</dbReference>
<evidence type="ECO:0000313" key="9">
    <source>
        <dbReference type="EMBL" id="QKF85162.1"/>
    </source>
</evidence>
<evidence type="ECO:0000256" key="7">
    <source>
        <dbReference type="SAM" id="Phobius"/>
    </source>
</evidence>
<comment type="similarity">
    <text evidence="2">Belongs to the acyltransferase 3 family.</text>
</comment>
<dbReference type="GO" id="GO:0005886">
    <property type="term" value="C:plasma membrane"/>
    <property type="evidence" value="ECO:0007669"/>
    <property type="project" value="UniProtKB-SubCell"/>
</dbReference>
<evidence type="ECO:0000256" key="1">
    <source>
        <dbReference type="ARBA" id="ARBA00004651"/>
    </source>
</evidence>
<evidence type="ECO:0000313" key="10">
    <source>
        <dbReference type="Proteomes" id="UP000509722"/>
    </source>
</evidence>
<dbReference type="GO" id="GO:0016413">
    <property type="term" value="F:O-acetyltransferase activity"/>
    <property type="evidence" value="ECO:0007669"/>
    <property type="project" value="TreeGrafter"/>
</dbReference>
<dbReference type="Pfam" id="PF01757">
    <property type="entry name" value="Acyl_transf_3"/>
    <property type="match status" value="1"/>
</dbReference>
<feature type="transmembrane region" description="Helical" evidence="7">
    <location>
        <begin position="128"/>
        <end position="148"/>
    </location>
</feature>